<organism evidence="2 3">
    <name type="scientific">Candidatus Kuenenbacteria bacterium GW2011_GWA2_42_15</name>
    <dbReference type="NCBI Taxonomy" id="1618677"/>
    <lineage>
        <taxon>Bacteria</taxon>
        <taxon>Candidatus Kueneniibacteriota</taxon>
    </lineage>
</organism>
<evidence type="ECO:0000313" key="3">
    <source>
        <dbReference type="Proteomes" id="UP000034516"/>
    </source>
</evidence>
<protein>
    <submittedName>
        <fullName evidence="2">Uncharacterized protein</fullName>
    </submittedName>
</protein>
<comment type="caution">
    <text evidence="2">The sequence shown here is derived from an EMBL/GenBank/DDBJ whole genome shotgun (WGS) entry which is preliminary data.</text>
</comment>
<sequence length="185" mass="20395">MALINKFFHDKTEKSASVADILEPTQASISDGSKNEQSREMIAPKEGELGKEKTTSLSEAETAVAEKDAVSLTSPVSLGSAAPAVQPSVKSIARQKIENILEENLEDVYFHLDAAHQRLLKEEGDRAARQIETILLAGKSVAVKILAIIKKWLQFIPGINKFFLEQEAKIKTDKIIRLNENVSKK</sequence>
<evidence type="ECO:0000313" key="2">
    <source>
        <dbReference type="EMBL" id="KKS43080.1"/>
    </source>
</evidence>
<dbReference type="AlphaFoldDB" id="A0A0G0Z2R6"/>
<name>A0A0G0Z2R6_9BACT</name>
<dbReference type="Proteomes" id="UP000034516">
    <property type="component" value="Unassembled WGS sequence"/>
</dbReference>
<reference evidence="2 3" key="1">
    <citation type="journal article" date="2015" name="Nature">
        <title>rRNA introns, odd ribosomes, and small enigmatic genomes across a large radiation of phyla.</title>
        <authorList>
            <person name="Brown C.T."/>
            <person name="Hug L.A."/>
            <person name="Thomas B.C."/>
            <person name="Sharon I."/>
            <person name="Castelle C.J."/>
            <person name="Singh A."/>
            <person name="Wilkins M.J."/>
            <person name="Williams K.H."/>
            <person name="Banfield J.F."/>
        </authorList>
    </citation>
    <scope>NUCLEOTIDE SEQUENCE [LARGE SCALE GENOMIC DNA]</scope>
</reference>
<feature type="compositionally biased region" description="Basic and acidic residues" evidence="1">
    <location>
        <begin position="33"/>
        <end position="54"/>
    </location>
</feature>
<proteinExistence type="predicted"/>
<feature type="region of interest" description="Disordered" evidence="1">
    <location>
        <begin position="23"/>
        <end position="54"/>
    </location>
</feature>
<evidence type="ECO:0000256" key="1">
    <source>
        <dbReference type="SAM" id="MobiDB-lite"/>
    </source>
</evidence>
<accession>A0A0G0Z2R6</accession>
<gene>
    <name evidence="2" type="ORF">UV02_C0004G0014</name>
</gene>
<dbReference type="EMBL" id="LCCW01000004">
    <property type="protein sequence ID" value="KKS43080.1"/>
    <property type="molecule type" value="Genomic_DNA"/>
</dbReference>